<feature type="region of interest" description="Disordered" evidence="1">
    <location>
        <begin position="568"/>
        <end position="591"/>
    </location>
</feature>
<feature type="compositionally biased region" description="Basic and acidic residues" evidence="1">
    <location>
        <begin position="673"/>
        <end position="687"/>
    </location>
</feature>
<gene>
    <name evidence="2" type="ORF">Micbo1qcDRAFT_219150</name>
</gene>
<feature type="compositionally biased region" description="Low complexity" evidence="1">
    <location>
        <begin position="455"/>
        <end position="466"/>
    </location>
</feature>
<dbReference type="EMBL" id="KQ964267">
    <property type="protein sequence ID" value="KXJ86562.1"/>
    <property type="molecule type" value="Genomic_DNA"/>
</dbReference>
<dbReference type="Proteomes" id="UP000070501">
    <property type="component" value="Unassembled WGS sequence"/>
</dbReference>
<protein>
    <recommendedName>
        <fullName evidence="4">Fungal N-terminal domain-containing protein</fullName>
    </recommendedName>
</protein>
<evidence type="ECO:0000313" key="2">
    <source>
        <dbReference type="EMBL" id="KXJ86562.1"/>
    </source>
</evidence>
<evidence type="ECO:0000313" key="3">
    <source>
        <dbReference type="Proteomes" id="UP000070501"/>
    </source>
</evidence>
<reference evidence="3" key="1">
    <citation type="submission" date="2016-02" db="EMBL/GenBank/DDBJ databases">
        <title>Draft genome sequence of Microdochium bolleyi, a fungal endophyte of beachgrass.</title>
        <authorList>
            <consortium name="DOE Joint Genome Institute"/>
            <person name="David A.S."/>
            <person name="May G."/>
            <person name="Haridas S."/>
            <person name="Lim J."/>
            <person name="Wang M."/>
            <person name="Labutti K."/>
            <person name="Lipzen A."/>
            <person name="Barry K."/>
            <person name="Grigoriev I.V."/>
        </authorList>
    </citation>
    <scope>NUCLEOTIDE SEQUENCE [LARGE SCALE GENOMIC DNA]</scope>
    <source>
        <strain evidence="3">J235TASD1</strain>
    </source>
</reference>
<name>A0A136INQ7_9PEZI</name>
<dbReference type="InterPro" id="IPR036770">
    <property type="entry name" value="Ankyrin_rpt-contain_sf"/>
</dbReference>
<feature type="region of interest" description="Disordered" evidence="1">
    <location>
        <begin position="431"/>
        <end position="467"/>
    </location>
</feature>
<accession>A0A136INQ7</accession>
<keyword evidence="3" id="KW-1185">Reference proteome</keyword>
<feature type="region of interest" description="Disordered" evidence="1">
    <location>
        <begin position="664"/>
        <end position="687"/>
    </location>
</feature>
<dbReference type="OrthoDB" id="524326at2759"/>
<organism evidence="2 3">
    <name type="scientific">Microdochium bolleyi</name>
    <dbReference type="NCBI Taxonomy" id="196109"/>
    <lineage>
        <taxon>Eukaryota</taxon>
        <taxon>Fungi</taxon>
        <taxon>Dikarya</taxon>
        <taxon>Ascomycota</taxon>
        <taxon>Pezizomycotina</taxon>
        <taxon>Sordariomycetes</taxon>
        <taxon>Xylariomycetidae</taxon>
        <taxon>Xylariales</taxon>
        <taxon>Microdochiaceae</taxon>
        <taxon>Microdochium</taxon>
    </lineage>
</organism>
<dbReference type="STRING" id="196109.A0A136INQ7"/>
<dbReference type="SUPFAM" id="SSF48403">
    <property type="entry name" value="Ankyrin repeat"/>
    <property type="match status" value="1"/>
</dbReference>
<sequence>MEVAGSCLALAGATVSVSLAITKLVTEIIDLKEDLGLVKAELESIDSILFLIADNVHKITRDGAMVSKSLATRLDEVICACQSAVQETSEFATKYSEGGLRRGVGWVVAGKRDLGKMREHLRARRMDLDVCLNMLNISLASGLRIGTTQILDQQAIIHDDVQGIMKGIQSLQADSTKMEELLELLRSMATHRTDNFMMDRFIDSLTSYAETVHDRSVIGNNEHWLTVLPDWPEVAPLTLEAERMDSTYGSNSSGAPTSLSIDDGSSVTGIAQLETLHISPMLGDTAAKHAEQSLETRANFNAADLQSIESYLSRKGRPNGTHPVDLISAVRAKSIAGIGTLLNQGADPDAHGPESLPVLFDAIRTGSVDIIKFLANVGADLNKTYRFKGHNQPVRGGSHITTPLLEAIRCAPERPLQSAFALVRTLIEVGADPNGRSQRQHDRPRSQTTDGNRPATARNTTIATTTSDSLPPLSQCILVAHSAAATASTKLAAAAVTRTMSHISLLLICRGADPNGRGPGFRVANHPLVLALRYRNSAMLGVLTMRGARLPLLDVEIGRNEVFADESAKVTGSPDITPASTGSTGDSQHREATSARTYCAKIAAQQDSSSTITKLIFSTALRDGRETKQSWLAVLISQQPQLGTWCLLDAISSLSFIGSPASAAAELPTTGSSDRDDGGDGARYGERQPRRGAERVLFLLTVLVDAGAQVRGLQESVQYRGKRNWVGALLGDRKSAPVPREAVLEPLKLVDEIWLKQDTGVSRNVLKDMLLGNKDSKVRSKLEAQTGRTRL</sequence>
<dbReference type="AlphaFoldDB" id="A0A136INQ7"/>
<proteinExistence type="predicted"/>
<evidence type="ECO:0008006" key="4">
    <source>
        <dbReference type="Google" id="ProtNLM"/>
    </source>
</evidence>
<dbReference type="Gene3D" id="1.25.40.20">
    <property type="entry name" value="Ankyrin repeat-containing domain"/>
    <property type="match status" value="1"/>
</dbReference>
<evidence type="ECO:0000256" key="1">
    <source>
        <dbReference type="SAM" id="MobiDB-lite"/>
    </source>
</evidence>
<dbReference type="InParanoid" id="A0A136INQ7"/>